<feature type="domain" description="Integrase catalytic" evidence="2">
    <location>
        <begin position="33"/>
        <end position="84"/>
    </location>
</feature>
<organism evidence="3 4">
    <name type="scientific">Kribbella antiqua</name>
    <dbReference type="NCBI Taxonomy" id="2512217"/>
    <lineage>
        <taxon>Bacteria</taxon>
        <taxon>Bacillati</taxon>
        <taxon>Actinomycetota</taxon>
        <taxon>Actinomycetes</taxon>
        <taxon>Propionibacteriales</taxon>
        <taxon>Kribbellaceae</taxon>
        <taxon>Kribbella</taxon>
    </lineage>
</organism>
<gene>
    <name evidence="3" type="ORF">EV646_104304</name>
</gene>
<feature type="region of interest" description="Disordered" evidence="1">
    <location>
        <begin position="167"/>
        <end position="189"/>
    </location>
</feature>
<keyword evidence="4" id="KW-1185">Reference proteome</keyword>
<reference evidence="3 4" key="1">
    <citation type="journal article" date="2015" name="Stand. Genomic Sci.">
        <title>Genomic Encyclopedia of Bacterial and Archaeal Type Strains, Phase III: the genomes of soil and plant-associated and newly described type strains.</title>
        <authorList>
            <person name="Whitman W.B."/>
            <person name="Woyke T."/>
            <person name="Klenk H.P."/>
            <person name="Zhou Y."/>
            <person name="Lilburn T.G."/>
            <person name="Beck B.J."/>
            <person name="De Vos P."/>
            <person name="Vandamme P."/>
            <person name="Eisen J.A."/>
            <person name="Garrity G."/>
            <person name="Hugenholtz P."/>
            <person name="Kyrpides N.C."/>
        </authorList>
    </citation>
    <scope>NUCLEOTIDE SEQUENCE [LARGE SCALE GENOMIC DNA]</scope>
    <source>
        <strain evidence="3 4">VKM Ac-2541</strain>
    </source>
</reference>
<comment type="caution">
    <text evidence="3">The sequence shown here is derived from an EMBL/GenBank/DDBJ whole genome shotgun (WGS) entry which is preliminary data.</text>
</comment>
<sequence>MVASFRETVAQHGIPASTLTDNGMVYTTRLSGGKVERFQQTMEKWLRAQPIQPTTIAELQVLLDAFVDEYNHRRPHRSLPHRAPRHHLHCPPQSRPQHQPDHRHPRPGPHRPRRRRRLGHPAPRGKLHHIGIGRTHARTRVLLLIQDLQITIINAATGELLRELTLDPTKDYQPRGLPPGPKRKKPRTQ</sequence>
<feature type="region of interest" description="Disordered" evidence="1">
    <location>
        <begin position="75"/>
        <end position="132"/>
    </location>
</feature>
<dbReference type="RefSeq" id="WP_199236965.1">
    <property type="nucleotide sequence ID" value="NZ_SLWR01000004.1"/>
</dbReference>
<proteinExistence type="predicted"/>
<feature type="compositionally biased region" description="Basic residues" evidence="1">
    <location>
        <begin position="101"/>
        <end position="132"/>
    </location>
</feature>
<accession>A0A4R2IUZ7</accession>
<evidence type="ECO:0000256" key="1">
    <source>
        <dbReference type="SAM" id="MobiDB-lite"/>
    </source>
</evidence>
<feature type="compositionally biased region" description="Basic residues" evidence="1">
    <location>
        <begin position="75"/>
        <end position="89"/>
    </location>
</feature>
<dbReference type="SUPFAM" id="SSF53098">
    <property type="entry name" value="Ribonuclease H-like"/>
    <property type="match status" value="1"/>
</dbReference>
<name>A0A4R2IUZ7_9ACTN</name>
<protein>
    <submittedName>
        <fullName evidence="3">Integrase-like protein</fullName>
    </submittedName>
</protein>
<evidence type="ECO:0000313" key="4">
    <source>
        <dbReference type="Proteomes" id="UP000295573"/>
    </source>
</evidence>
<dbReference type="EMBL" id="SLWR01000004">
    <property type="protein sequence ID" value="TCO48482.1"/>
    <property type="molecule type" value="Genomic_DNA"/>
</dbReference>
<dbReference type="InterPro" id="IPR012337">
    <property type="entry name" value="RNaseH-like_sf"/>
</dbReference>
<evidence type="ECO:0000313" key="3">
    <source>
        <dbReference type="EMBL" id="TCO48482.1"/>
    </source>
</evidence>
<evidence type="ECO:0000259" key="2">
    <source>
        <dbReference type="Pfam" id="PF13683"/>
    </source>
</evidence>
<dbReference type="Proteomes" id="UP000295573">
    <property type="component" value="Unassembled WGS sequence"/>
</dbReference>
<dbReference type="InterPro" id="IPR001584">
    <property type="entry name" value="Integrase_cat-core"/>
</dbReference>
<dbReference type="GO" id="GO:0015074">
    <property type="term" value="P:DNA integration"/>
    <property type="evidence" value="ECO:0007669"/>
    <property type="project" value="InterPro"/>
</dbReference>
<dbReference type="Pfam" id="PF13683">
    <property type="entry name" value="rve_3"/>
    <property type="match status" value="1"/>
</dbReference>
<dbReference type="AlphaFoldDB" id="A0A4R2IUZ7"/>